<accession>A0AAJ0CRP6</accession>
<feature type="region of interest" description="Disordered" evidence="1">
    <location>
        <begin position="23"/>
        <end position="157"/>
    </location>
</feature>
<proteinExistence type="predicted"/>
<feature type="compositionally biased region" description="Polar residues" evidence="1">
    <location>
        <begin position="131"/>
        <end position="140"/>
    </location>
</feature>
<dbReference type="InterPro" id="IPR011009">
    <property type="entry name" value="Kinase-like_dom_sf"/>
</dbReference>
<gene>
    <name evidence="2" type="ORF">QQS21_005813</name>
</gene>
<dbReference type="Gene3D" id="1.10.510.10">
    <property type="entry name" value="Transferase(Phosphotransferase) domain 1"/>
    <property type="match status" value="1"/>
</dbReference>
<evidence type="ECO:0000256" key="1">
    <source>
        <dbReference type="SAM" id="MobiDB-lite"/>
    </source>
</evidence>
<protein>
    <submittedName>
        <fullName evidence="2">Uncharacterized protein</fullName>
    </submittedName>
</protein>
<sequence>MTSDASLDYQRLLREAEVRTRVAEERTRVAEQRTRQLEEKLRQAKERERPTNFDESVLHNRDLTCSPETENPSPTPSSAPLPSSSPSGSSAANKDVSTGSRAAGQEDQGCDAWPDSSDAGQSKLAGKRGFSNASGSSQPTRPRDRPPAPEGHQPPRHDARFCSQLCILGLRNNLPLDSYCPNIELHRRHPKQSHHSISADELLQKLKEQLDDDLDANCTPFADCGSHAVPFKLTLAAYGYTLVGKGTTSSLWGEVSEEIQTYRILQKSQGGAVPVFLGPIDLGGIYFVTGAGEIRHMLIMSYGGVAFPQGQYNDLKHEFRRSRKEIKDCGVIHNDLSFSHMLWDKHTGRVVIIDFHGAKLDGLRIQAPGVFKRRTSSYQPLLRRAKRIRA</sequence>
<feature type="compositionally biased region" description="Low complexity" evidence="1">
    <location>
        <begin position="80"/>
        <end position="92"/>
    </location>
</feature>
<feature type="compositionally biased region" description="Basic and acidic residues" evidence="1">
    <location>
        <begin position="141"/>
        <end position="157"/>
    </location>
</feature>
<name>A0AAJ0CRP6_9HYPO</name>
<dbReference type="AlphaFoldDB" id="A0AAJ0CRP6"/>
<dbReference type="EMBL" id="JASWJB010000101">
    <property type="protein sequence ID" value="KAK2598036.1"/>
    <property type="molecule type" value="Genomic_DNA"/>
</dbReference>
<evidence type="ECO:0000313" key="2">
    <source>
        <dbReference type="EMBL" id="KAK2598036.1"/>
    </source>
</evidence>
<reference evidence="2" key="1">
    <citation type="submission" date="2023-06" db="EMBL/GenBank/DDBJ databases">
        <title>Conoideocrella luteorostrata (Hypocreales: Clavicipitaceae), a potential biocontrol fungus for elongate hemlock scale in United States Christmas tree production areas.</title>
        <authorList>
            <person name="Barrett H."/>
            <person name="Lovett B."/>
            <person name="Macias A.M."/>
            <person name="Stajich J.E."/>
            <person name="Kasson M.T."/>
        </authorList>
    </citation>
    <scope>NUCLEOTIDE SEQUENCE</scope>
    <source>
        <strain evidence="2">ARSEF 14590</strain>
    </source>
</reference>
<keyword evidence="3" id="KW-1185">Reference proteome</keyword>
<feature type="compositionally biased region" description="Basic and acidic residues" evidence="1">
    <location>
        <begin position="23"/>
        <end position="62"/>
    </location>
</feature>
<comment type="caution">
    <text evidence="2">The sequence shown here is derived from an EMBL/GenBank/DDBJ whole genome shotgun (WGS) entry which is preliminary data.</text>
</comment>
<evidence type="ECO:0000313" key="3">
    <source>
        <dbReference type="Proteomes" id="UP001251528"/>
    </source>
</evidence>
<dbReference type="SUPFAM" id="SSF56112">
    <property type="entry name" value="Protein kinase-like (PK-like)"/>
    <property type="match status" value="1"/>
</dbReference>
<organism evidence="2 3">
    <name type="scientific">Conoideocrella luteorostrata</name>
    <dbReference type="NCBI Taxonomy" id="1105319"/>
    <lineage>
        <taxon>Eukaryota</taxon>
        <taxon>Fungi</taxon>
        <taxon>Dikarya</taxon>
        <taxon>Ascomycota</taxon>
        <taxon>Pezizomycotina</taxon>
        <taxon>Sordariomycetes</taxon>
        <taxon>Hypocreomycetidae</taxon>
        <taxon>Hypocreales</taxon>
        <taxon>Clavicipitaceae</taxon>
        <taxon>Conoideocrella</taxon>
    </lineage>
</organism>
<dbReference type="Proteomes" id="UP001251528">
    <property type="component" value="Unassembled WGS sequence"/>
</dbReference>